<dbReference type="GO" id="GO:0006284">
    <property type="term" value="P:base-excision repair"/>
    <property type="evidence" value="ECO:0007669"/>
    <property type="project" value="InterPro"/>
</dbReference>
<dbReference type="KEGG" id="arf:AR1Y2_3113"/>
<dbReference type="GO" id="GO:0003684">
    <property type="term" value="F:damaged DNA binding"/>
    <property type="evidence" value="ECO:0007669"/>
    <property type="project" value="InterPro"/>
</dbReference>
<dbReference type="GO" id="GO:0034039">
    <property type="term" value="F:8-oxo-7,8-dihydroguanine DNA N-glycosylase activity"/>
    <property type="evidence" value="ECO:0007669"/>
    <property type="project" value="TreeGrafter"/>
</dbReference>
<keyword evidence="4" id="KW-1185">Reference proteome</keyword>
<reference evidence="3 4" key="1">
    <citation type="submission" date="2019-05" db="EMBL/GenBank/DDBJ databases">
        <title>Complete genome sequencing of Anaerostipes rhamnosivorans.</title>
        <authorList>
            <person name="Bui T.P.N."/>
            <person name="de Vos W.M."/>
        </authorList>
    </citation>
    <scope>NUCLEOTIDE SEQUENCE [LARGE SCALE GENOMIC DNA]</scope>
    <source>
        <strain evidence="3 4">1y2</strain>
    </source>
</reference>
<dbReference type="SMART" id="SM01232">
    <property type="entry name" value="H2TH"/>
    <property type="match status" value="1"/>
</dbReference>
<gene>
    <name evidence="3" type="ORF">AR1Y2_3113</name>
</gene>
<dbReference type="Pfam" id="PF06831">
    <property type="entry name" value="H2TH"/>
    <property type="match status" value="1"/>
</dbReference>
<dbReference type="PANTHER" id="PTHR22993:SF9">
    <property type="entry name" value="FORMAMIDOPYRIMIDINE-DNA GLYCOSYLASE"/>
    <property type="match status" value="1"/>
</dbReference>
<name>A0A4P8II73_9FIRM</name>
<dbReference type="AlphaFoldDB" id="A0A4P8II73"/>
<dbReference type="InterPro" id="IPR015886">
    <property type="entry name" value="H2TH_FPG"/>
</dbReference>
<dbReference type="GO" id="GO:0008270">
    <property type="term" value="F:zinc ion binding"/>
    <property type="evidence" value="ECO:0007669"/>
    <property type="project" value="InterPro"/>
</dbReference>
<keyword evidence="3" id="KW-0378">Hydrolase</keyword>
<keyword evidence="3" id="KW-0326">Glycosidase</keyword>
<dbReference type="EMBL" id="CP040058">
    <property type="protein sequence ID" value="QCP36567.1"/>
    <property type="molecule type" value="Genomic_DNA"/>
</dbReference>
<organism evidence="3 4">
    <name type="scientific">Anaerostipes rhamnosivorans</name>
    <dbReference type="NCBI Taxonomy" id="1229621"/>
    <lineage>
        <taxon>Bacteria</taxon>
        <taxon>Bacillati</taxon>
        <taxon>Bacillota</taxon>
        <taxon>Clostridia</taxon>
        <taxon>Lachnospirales</taxon>
        <taxon>Lachnospiraceae</taxon>
        <taxon>Anaerostipes</taxon>
    </lineage>
</organism>
<evidence type="ECO:0000313" key="4">
    <source>
        <dbReference type="Proteomes" id="UP000298653"/>
    </source>
</evidence>
<dbReference type="SUPFAM" id="SSF57716">
    <property type="entry name" value="Glucocorticoid receptor-like (DNA-binding domain)"/>
    <property type="match status" value="1"/>
</dbReference>
<evidence type="ECO:0000256" key="1">
    <source>
        <dbReference type="ARBA" id="ARBA00009409"/>
    </source>
</evidence>
<dbReference type="OrthoDB" id="9800855at2"/>
<dbReference type="RefSeq" id="WP_137329774.1">
    <property type="nucleotide sequence ID" value="NZ_CP040058.1"/>
</dbReference>
<dbReference type="PANTHER" id="PTHR22993">
    <property type="entry name" value="FORMAMIDOPYRIMIDINE-DNA GLYCOSYLASE"/>
    <property type="match status" value="1"/>
</dbReference>
<comment type="similarity">
    <text evidence="1">Belongs to the FPG family.</text>
</comment>
<sequence length="274" mass="30517">MIELPEALARADELQKTLMGKKVEKVYPPSSPHKFCWFNGEAEAYDGMLRGKQVTGAKGFGIFAEINFEGGVKLCINDGVNPRIYHKDDKVPEKYQLRIDFSHGSVLILTVAMYGGIACFDKVYENEYYEISKKGISPLSPEFDELYFEELFHSVKANTSAKAFLATKQRIPGLGNGVLQDILLEAGIHPKRKIGTLSESEKEKIFTSIKDVLSEMVRLGGRDTEKDIWGNPGGYKTKMSKHTYKKGCPKCGSEITKAAYLGGTVYYCSVCQPL</sequence>
<dbReference type="GO" id="GO:0003906">
    <property type="term" value="F:DNA-(apurinic or apyrimidinic site) endonuclease activity"/>
    <property type="evidence" value="ECO:0007669"/>
    <property type="project" value="InterPro"/>
</dbReference>
<protein>
    <submittedName>
        <fullName evidence="3">Formamidopyrimidine-DNA glycosylase</fullName>
        <ecNumber evidence="3">3.2.2.23</ecNumber>
    </submittedName>
</protein>
<evidence type="ECO:0000313" key="3">
    <source>
        <dbReference type="EMBL" id="QCP36567.1"/>
    </source>
</evidence>
<dbReference type="SUPFAM" id="SSF81624">
    <property type="entry name" value="N-terminal domain of MutM-like DNA repair proteins"/>
    <property type="match status" value="1"/>
</dbReference>
<dbReference type="SUPFAM" id="SSF46946">
    <property type="entry name" value="S13-like H2TH domain"/>
    <property type="match status" value="1"/>
</dbReference>
<dbReference type="EC" id="3.2.2.23" evidence="3"/>
<feature type="domain" description="Formamidopyrimidine-DNA glycosylase H2TH DNA-binding" evidence="2">
    <location>
        <begin position="134"/>
        <end position="228"/>
    </location>
</feature>
<dbReference type="Proteomes" id="UP000298653">
    <property type="component" value="Chromosome"/>
</dbReference>
<dbReference type="InterPro" id="IPR035937">
    <property type="entry name" value="FPG_N"/>
</dbReference>
<proteinExistence type="inferred from homology"/>
<dbReference type="Gene3D" id="1.10.8.50">
    <property type="match status" value="1"/>
</dbReference>
<accession>A0A4P8II73</accession>
<evidence type="ECO:0000259" key="2">
    <source>
        <dbReference type="SMART" id="SM01232"/>
    </source>
</evidence>
<dbReference type="InterPro" id="IPR010979">
    <property type="entry name" value="Ribosomal_uS13-like_H2TH"/>
</dbReference>